<protein>
    <recommendedName>
        <fullName evidence="7">P-type Zn(2+) transporter</fullName>
        <ecNumber evidence="7">7.2.2.12</ecNumber>
    </recommendedName>
</protein>
<keyword evidence="9" id="KW-0479">Metal-binding</keyword>
<organism evidence="11 12">
    <name type="scientific">Azomonas macrocytogenes</name>
    <name type="common">Azotobacter macrocytogenes</name>
    <dbReference type="NCBI Taxonomy" id="69962"/>
    <lineage>
        <taxon>Bacteria</taxon>
        <taxon>Pseudomonadati</taxon>
        <taxon>Pseudomonadota</taxon>
        <taxon>Gammaproteobacteria</taxon>
        <taxon>Pseudomonadales</taxon>
        <taxon>Pseudomonadaceae</taxon>
        <taxon>Azomonas</taxon>
    </lineage>
</organism>
<dbReference type="InterPro" id="IPR023299">
    <property type="entry name" value="ATPase_P-typ_cyto_dom_N"/>
</dbReference>
<dbReference type="SUPFAM" id="SSF81653">
    <property type="entry name" value="Calcium ATPase, transduction domain A"/>
    <property type="match status" value="1"/>
</dbReference>
<evidence type="ECO:0000256" key="5">
    <source>
        <dbReference type="ARBA" id="ARBA00022989"/>
    </source>
</evidence>
<dbReference type="SUPFAM" id="SSF56784">
    <property type="entry name" value="HAD-like"/>
    <property type="match status" value="1"/>
</dbReference>
<dbReference type="RefSeq" id="WP_221189731.1">
    <property type="nucleotide sequence ID" value="NZ_JACHXI010000003.1"/>
</dbReference>
<dbReference type="InterPro" id="IPR059000">
    <property type="entry name" value="ATPase_P-type_domA"/>
</dbReference>
<dbReference type="PANTHER" id="PTHR48085:SF5">
    <property type="entry name" value="CADMIUM_ZINC-TRANSPORTING ATPASE HMA4-RELATED"/>
    <property type="match status" value="1"/>
</dbReference>
<dbReference type="EMBL" id="JACHXI010000003">
    <property type="protein sequence ID" value="MBB3102576.1"/>
    <property type="molecule type" value="Genomic_DNA"/>
</dbReference>
<evidence type="ECO:0000256" key="6">
    <source>
        <dbReference type="ARBA" id="ARBA00023136"/>
    </source>
</evidence>
<dbReference type="NCBIfam" id="TIGR01525">
    <property type="entry name" value="ATPase-IB_hvy"/>
    <property type="match status" value="1"/>
</dbReference>
<dbReference type="PANTHER" id="PTHR48085">
    <property type="entry name" value="CADMIUM/ZINC-TRANSPORTING ATPASE HMA2-RELATED"/>
    <property type="match status" value="1"/>
</dbReference>
<dbReference type="GO" id="GO:0005886">
    <property type="term" value="C:plasma membrane"/>
    <property type="evidence" value="ECO:0007669"/>
    <property type="project" value="UniProtKB-SubCell"/>
</dbReference>
<dbReference type="PRINTS" id="PR00119">
    <property type="entry name" value="CATATPASE"/>
</dbReference>
<evidence type="ECO:0000256" key="9">
    <source>
        <dbReference type="RuleBase" id="RU362081"/>
    </source>
</evidence>
<name>A0A839T246_AZOMA</name>
<evidence type="ECO:0000259" key="10">
    <source>
        <dbReference type="Pfam" id="PF00122"/>
    </source>
</evidence>
<evidence type="ECO:0000256" key="8">
    <source>
        <dbReference type="ARBA" id="ARBA00047308"/>
    </source>
</evidence>
<keyword evidence="12" id="KW-1185">Reference proteome</keyword>
<comment type="similarity">
    <text evidence="2 9">Belongs to the cation transport ATPase (P-type) (TC 3.A.3) family. Type IB subfamily.</text>
</comment>
<keyword evidence="5" id="KW-1133">Transmembrane helix</keyword>
<dbReference type="SFLD" id="SFLDF00027">
    <property type="entry name" value="p-type_atpase"/>
    <property type="match status" value="1"/>
</dbReference>
<dbReference type="GO" id="GO:0005524">
    <property type="term" value="F:ATP binding"/>
    <property type="evidence" value="ECO:0007669"/>
    <property type="project" value="UniProtKB-UniRule"/>
</dbReference>
<evidence type="ECO:0000256" key="1">
    <source>
        <dbReference type="ARBA" id="ARBA00004370"/>
    </source>
</evidence>
<dbReference type="AlphaFoldDB" id="A0A839T246"/>
<dbReference type="InterPro" id="IPR027256">
    <property type="entry name" value="P-typ_ATPase_IB"/>
</dbReference>
<comment type="caution">
    <text evidence="11">The sequence shown here is derived from an EMBL/GenBank/DDBJ whole genome shotgun (WGS) entry which is preliminary data.</text>
</comment>
<keyword evidence="9" id="KW-0547">Nucleotide-binding</keyword>
<dbReference type="SFLD" id="SFLDG00002">
    <property type="entry name" value="C1.7:_P-type_atpase_like"/>
    <property type="match status" value="1"/>
</dbReference>
<comment type="subcellular location">
    <subcellularLocation>
        <location evidence="9">Cell membrane</location>
    </subcellularLocation>
    <subcellularLocation>
        <location evidence="1">Membrane</location>
    </subcellularLocation>
</comment>
<feature type="domain" description="P-type ATPase A" evidence="10">
    <location>
        <begin position="338"/>
        <end position="432"/>
    </location>
</feature>
<dbReference type="EC" id="7.2.2.12" evidence="7"/>
<dbReference type="Proteomes" id="UP000549250">
    <property type="component" value="Unassembled WGS sequence"/>
</dbReference>
<dbReference type="Pfam" id="PF00122">
    <property type="entry name" value="E1-E2_ATPase"/>
    <property type="match status" value="1"/>
</dbReference>
<dbReference type="InterPro" id="IPR008250">
    <property type="entry name" value="ATPase_P-typ_transduc_dom_A_sf"/>
</dbReference>
<evidence type="ECO:0000313" key="12">
    <source>
        <dbReference type="Proteomes" id="UP000549250"/>
    </source>
</evidence>
<dbReference type="GO" id="GO:0016887">
    <property type="term" value="F:ATP hydrolysis activity"/>
    <property type="evidence" value="ECO:0007669"/>
    <property type="project" value="InterPro"/>
</dbReference>
<dbReference type="Gene3D" id="3.40.50.1000">
    <property type="entry name" value="HAD superfamily/HAD-like"/>
    <property type="match status" value="1"/>
</dbReference>
<keyword evidence="9" id="KW-0067">ATP-binding</keyword>
<dbReference type="PROSITE" id="PS00154">
    <property type="entry name" value="ATPASE_E1_E2"/>
    <property type="match status" value="1"/>
</dbReference>
<accession>A0A839T246</accession>
<comment type="catalytic activity">
    <reaction evidence="8">
        <text>Zn(2+)(in) + ATP + H2O = Zn(2+)(out) + ADP + phosphate + H(+)</text>
        <dbReference type="Rhea" id="RHEA:20621"/>
        <dbReference type="ChEBI" id="CHEBI:15377"/>
        <dbReference type="ChEBI" id="CHEBI:15378"/>
        <dbReference type="ChEBI" id="CHEBI:29105"/>
        <dbReference type="ChEBI" id="CHEBI:30616"/>
        <dbReference type="ChEBI" id="CHEBI:43474"/>
        <dbReference type="ChEBI" id="CHEBI:456216"/>
        <dbReference type="EC" id="7.2.2.12"/>
    </reaction>
</comment>
<dbReference type="SFLD" id="SFLDS00003">
    <property type="entry name" value="Haloacid_Dehalogenase"/>
    <property type="match status" value="1"/>
</dbReference>
<dbReference type="InterPro" id="IPR051014">
    <property type="entry name" value="Cation_Transport_ATPase_IB"/>
</dbReference>
<keyword evidence="3" id="KW-0812">Transmembrane</keyword>
<evidence type="ECO:0000256" key="7">
    <source>
        <dbReference type="ARBA" id="ARBA00039097"/>
    </source>
</evidence>
<keyword evidence="9" id="KW-1003">Cell membrane</keyword>
<dbReference type="PROSITE" id="PS01229">
    <property type="entry name" value="COF_2"/>
    <property type="match status" value="1"/>
</dbReference>
<proteinExistence type="inferred from homology"/>
<dbReference type="Pfam" id="PF19991">
    <property type="entry name" value="HMA_2"/>
    <property type="match status" value="1"/>
</dbReference>
<dbReference type="InterPro" id="IPR001757">
    <property type="entry name" value="P_typ_ATPase"/>
</dbReference>
<keyword evidence="4" id="KW-1278">Translocase</keyword>
<dbReference type="GO" id="GO:0016463">
    <property type="term" value="F:P-type zinc transporter activity"/>
    <property type="evidence" value="ECO:0007669"/>
    <property type="project" value="UniProtKB-EC"/>
</dbReference>
<evidence type="ECO:0000256" key="4">
    <source>
        <dbReference type="ARBA" id="ARBA00022967"/>
    </source>
</evidence>
<dbReference type="GO" id="GO:0046872">
    <property type="term" value="F:metal ion binding"/>
    <property type="evidence" value="ECO:0007669"/>
    <property type="project" value="UniProtKB-KW"/>
</dbReference>
<dbReference type="Gene3D" id="2.70.150.10">
    <property type="entry name" value="Calcium-transporting ATPase, cytoplasmic transduction domain A"/>
    <property type="match status" value="1"/>
</dbReference>
<dbReference type="InterPro" id="IPR044492">
    <property type="entry name" value="P_typ_ATPase_HD_dom"/>
</dbReference>
<dbReference type="Gene3D" id="3.40.1110.10">
    <property type="entry name" value="Calcium-transporting ATPase, cytoplasmic domain N"/>
    <property type="match status" value="1"/>
</dbReference>
<keyword evidence="6" id="KW-0472">Membrane</keyword>
<dbReference type="InterPro" id="IPR018303">
    <property type="entry name" value="ATPase_P-typ_P_site"/>
</dbReference>
<dbReference type="InterPro" id="IPR023214">
    <property type="entry name" value="HAD_sf"/>
</dbReference>
<dbReference type="InterPro" id="IPR036412">
    <property type="entry name" value="HAD-like_sf"/>
</dbReference>
<gene>
    <name evidence="11" type="ORF">FHR87_000959</name>
</gene>
<evidence type="ECO:0000256" key="3">
    <source>
        <dbReference type="ARBA" id="ARBA00022692"/>
    </source>
</evidence>
<sequence>MNTPIKTRQLAASAELASHSLSSRTALIRQPSGSATPYVDVSQAGLIKIVGAPFIADPTGLLARSFFERAFGDATVDSVSIDMQKETVEIRYSANDSNLAGQIVRLSRLIAGAIKTEKPVALPVTWGRGGGTRIRLHRYGKILSGWAVKHEIQGRIRFENPVLLRRRALHQALEAELINALGVDKFSIQELTGSVLIHYNPKQIQKHQIVELLDTALEKTEDFTLSPIDLDLPVSAASIIVSAASQFLFPLLTPLSAALFIYSVIPSFKGAYDVVVKEKRLGVDLLDAIVVSACLATNQIFAGSVLAMTLSISRKLVERTERDSKRMLLNVFGKQPRFVWLDVDGTAVETPLEKIKNGDVIIIHTGESVPVDGEVVDGMAMIDQHALTGESAPAEKIKGDKVLASTTLIAGKVRVAVTSAGQDTTAAKLAKILNETSGHTLKAQSKGQALADRAVAPTLGLGALGLVTRGANSAVAVANCDLGTGIRMAAPIAMLSSLTLAAQRGILVKSGRALETMSEIDTFLFDKTGTLTRERPEVGRILTFDKHDENQILAWAAAAENKFSHPIAKAVLDRFNQLGQPIPETDETKYAVGYGITVGVEGHLVHVGSARFLTHEGISLPTELDREIERVHDEGNSLIVIGVDGVLGGALELKAAQRNEAQFVIDGLRARGAKHLAIISGDHEQPTRNLAHKLGMDRYFAEVLPQDKARYVRKLQKEGRRVCFIGDGVNDSIALKQADVSISLRGASSIAIDTAQVVFMEEDLEKLLQLYDVADALQRNIKRSWRMIVGANAACIAGALFGNFGVMHSMVFNQIGGLLAVGNGLLPLREAAKLQREKDELAYFIAAHSESIVSN</sequence>
<evidence type="ECO:0000313" key="11">
    <source>
        <dbReference type="EMBL" id="MBB3102576.1"/>
    </source>
</evidence>
<dbReference type="Pfam" id="PF00702">
    <property type="entry name" value="Hydrolase"/>
    <property type="match status" value="1"/>
</dbReference>
<evidence type="ECO:0000256" key="2">
    <source>
        <dbReference type="ARBA" id="ARBA00006024"/>
    </source>
</evidence>
<reference evidence="11 12" key="1">
    <citation type="submission" date="2020-08" db="EMBL/GenBank/DDBJ databases">
        <title>Genomic Encyclopedia of Type Strains, Phase III (KMG-III): the genomes of soil and plant-associated and newly described type strains.</title>
        <authorList>
            <person name="Whitman W."/>
        </authorList>
    </citation>
    <scope>NUCLEOTIDE SEQUENCE [LARGE SCALE GENOMIC DNA]</scope>
    <source>
        <strain evidence="11 12">CECT 4462</strain>
    </source>
</reference>
<dbReference type="NCBIfam" id="TIGR01494">
    <property type="entry name" value="ATPase_P-type"/>
    <property type="match status" value="1"/>
</dbReference>